<reference evidence="2 3" key="1">
    <citation type="submission" date="2015-10" db="EMBL/GenBank/DDBJ databases">
        <title>Draft genome sequence of Streptomyces curacoi DSM 40107, type strain for the species Streptomyces curacoi.</title>
        <authorList>
            <person name="Ruckert C."/>
            <person name="Winkler A."/>
            <person name="Kalinowski J."/>
            <person name="Kampfer P."/>
            <person name="Glaeser S."/>
        </authorList>
    </citation>
    <scope>NUCLEOTIDE SEQUENCE [LARGE SCALE GENOMIC DNA]</scope>
    <source>
        <strain evidence="2 3">DSM 40107</strain>
    </source>
</reference>
<evidence type="ECO:0000256" key="1">
    <source>
        <dbReference type="SAM" id="MobiDB-lite"/>
    </source>
</evidence>
<gene>
    <name evidence="2" type="ORF">AQI70_09565</name>
</gene>
<protein>
    <submittedName>
        <fullName evidence="2">Uncharacterized protein</fullName>
    </submittedName>
</protein>
<comment type="caution">
    <text evidence="2">The sequence shown here is derived from an EMBL/GenBank/DDBJ whole genome shotgun (WGS) entry which is preliminary data.</text>
</comment>
<dbReference type="EMBL" id="LMWJ01000005">
    <property type="protein sequence ID" value="KUM79594.1"/>
    <property type="molecule type" value="Genomic_DNA"/>
</dbReference>
<organism evidence="2 3">
    <name type="scientific">Streptomyces curacoi</name>
    <dbReference type="NCBI Taxonomy" id="146536"/>
    <lineage>
        <taxon>Bacteria</taxon>
        <taxon>Bacillati</taxon>
        <taxon>Actinomycetota</taxon>
        <taxon>Actinomycetes</taxon>
        <taxon>Kitasatosporales</taxon>
        <taxon>Streptomycetaceae</taxon>
        <taxon>Streptomyces</taxon>
    </lineage>
</organism>
<keyword evidence="3" id="KW-1185">Reference proteome</keyword>
<dbReference type="AlphaFoldDB" id="A0A117PHC6"/>
<accession>A0A117PHC6</accession>
<feature type="compositionally biased region" description="Basic residues" evidence="1">
    <location>
        <begin position="85"/>
        <end position="103"/>
    </location>
</feature>
<feature type="region of interest" description="Disordered" evidence="1">
    <location>
        <begin position="76"/>
        <end position="128"/>
    </location>
</feature>
<proteinExistence type="predicted"/>
<evidence type="ECO:0000313" key="2">
    <source>
        <dbReference type="EMBL" id="KUM79594.1"/>
    </source>
</evidence>
<sequence>MTRTLVEQSRVQSELMARVDELTARTPRPFARDTAFEHRYLRHVEQQHNHITIYGIDLRDSPDRWPLEVACLSLEATADEERAAPRKSRRGPRTCQRHRRRPHGAGGRRGPGPAPARATALDPLQRAA</sequence>
<dbReference type="STRING" id="146536.AQI70_09565"/>
<evidence type="ECO:0000313" key="3">
    <source>
        <dbReference type="Proteomes" id="UP000054024"/>
    </source>
</evidence>
<name>A0A117PHC6_9ACTN</name>
<dbReference type="Proteomes" id="UP000054024">
    <property type="component" value="Unassembled WGS sequence"/>
</dbReference>